<dbReference type="EMBL" id="JBHSCR010000013">
    <property type="protein sequence ID" value="MFC4348618.1"/>
    <property type="molecule type" value="Genomic_DNA"/>
</dbReference>
<dbReference type="InterPro" id="IPR047975">
    <property type="entry name" value="Heme_bind_FMP"/>
</dbReference>
<accession>A0ABV8UD05</accession>
<evidence type="ECO:0000313" key="3">
    <source>
        <dbReference type="Proteomes" id="UP001595776"/>
    </source>
</evidence>
<proteinExistence type="predicted"/>
<gene>
    <name evidence="2" type="ORF">ACFO5Q_12260</name>
</gene>
<keyword evidence="3" id="KW-1185">Reference proteome</keyword>
<organism evidence="2 3">
    <name type="scientific">Kordiimonas lipolytica</name>
    <dbReference type="NCBI Taxonomy" id="1662421"/>
    <lineage>
        <taxon>Bacteria</taxon>
        <taxon>Pseudomonadati</taxon>
        <taxon>Pseudomonadota</taxon>
        <taxon>Alphaproteobacteria</taxon>
        <taxon>Kordiimonadales</taxon>
        <taxon>Kordiimonadaceae</taxon>
        <taxon>Kordiimonas</taxon>
    </lineage>
</organism>
<feature type="region of interest" description="Disordered" evidence="1">
    <location>
        <begin position="1"/>
        <end position="30"/>
    </location>
</feature>
<name>A0ABV8UD05_9PROT</name>
<dbReference type="NCBIfam" id="NF040572">
    <property type="entry name" value="heme_bind_FMP"/>
    <property type="match status" value="1"/>
</dbReference>
<dbReference type="RefSeq" id="WP_197421150.1">
    <property type="nucleotide sequence ID" value="NZ_JBHSCR010000013.1"/>
</dbReference>
<evidence type="ECO:0000256" key="1">
    <source>
        <dbReference type="SAM" id="MobiDB-lite"/>
    </source>
</evidence>
<evidence type="ECO:0000313" key="2">
    <source>
        <dbReference type="EMBL" id="MFC4348618.1"/>
    </source>
</evidence>
<sequence length="332" mass="35384">MTIHPANTAPDLSTPLISEPPQMSPGVPTADLGPLAHLIGTWTNQNLAGTDKGGPGAPYSYNVMPLPQVDPSTPDGFILKNFSYYEELTFSAIHGSAANRGGVGTQTAFTAFYEQRVYFAEGPNKDALVHAENGSLLFLKDGTQQLGPYGNGDLPGICDKTVHNSMPPTQDYDIVKQVSVPHGNSILALGNYVSGATGVPSIPQASVIPQGYSGLPPEYTTQNPVTNPQPQYTANPNQVLTDALAARAPTNYLELELSSTNGTGAVTNIGFEQQHANVESYGCTYWLESFDGTENYTQLQYSQNILMKLPIGGRLLLFPHVTANTLTKVPGS</sequence>
<protein>
    <submittedName>
        <fullName evidence="2">Heme-binding protein</fullName>
    </submittedName>
</protein>
<comment type="caution">
    <text evidence="2">The sequence shown here is derived from an EMBL/GenBank/DDBJ whole genome shotgun (WGS) entry which is preliminary data.</text>
</comment>
<reference evidence="3" key="1">
    <citation type="journal article" date="2019" name="Int. J. Syst. Evol. Microbiol.">
        <title>The Global Catalogue of Microorganisms (GCM) 10K type strain sequencing project: providing services to taxonomists for standard genome sequencing and annotation.</title>
        <authorList>
            <consortium name="The Broad Institute Genomics Platform"/>
            <consortium name="The Broad Institute Genome Sequencing Center for Infectious Disease"/>
            <person name="Wu L."/>
            <person name="Ma J."/>
        </authorList>
    </citation>
    <scope>NUCLEOTIDE SEQUENCE [LARGE SCALE GENOMIC DNA]</scope>
    <source>
        <strain evidence="3">CGMCC 1.15304</strain>
    </source>
</reference>
<dbReference type="Proteomes" id="UP001595776">
    <property type="component" value="Unassembled WGS sequence"/>
</dbReference>